<dbReference type="AlphaFoldDB" id="B7G1W7"/>
<dbReference type="GO" id="GO:0003824">
    <property type="term" value="F:catalytic activity"/>
    <property type="evidence" value="ECO:0007669"/>
    <property type="project" value="InterPro"/>
</dbReference>
<evidence type="ECO:0000313" key="3">
    <source>
        <dbReference type="EMBL" id="EEC47757.1"/>
    </source>
</evidence>
<dbReference type="OMA" id="VWRAGCW"/>
<sequence length="693" mass="75905">MMLAQKWLCVHVFWALSCLLSDAFVPGQRRSTVLSQRTLERPSRFHRPGGSLLENTFGGEMEIEKDTKQQKLPFSDREMTVLTHIADPVPVTEEQFRQDEEYMLSAILEAETAGGERGVASAFPKPTVGAVLVADDGRILGKARSDFRNDAVRAAIAQAGLEVTPLSEWCVSWPSSEQLRKDLETSTLYVTLEPSSEREGTALPPITQLIELVGIPRVVIGCADPIQERHSKGAAALHSAGIEVRMGSVLEEECENLIVAYAQLANSKLHKMARTHFNLFGRPLGFLHCSVVDSDNIEAFARQGNAFGTKFGGQNLSFRKFGAYEIAPPPEVIWADDGDDDDFDDEEFLSVEFEDEDFQGDMSGTPMMPWYEQADAVVATFPKQGNGPSDDGSLAARLSGLKWLATHGCDLPAGVERIVVMDATDLKELPLKNGGPDLPNHVDIEKFWRANHRKPTRVLLRRGNEAQARAAADAAAAAAKAAAEAAAAAAAAIETGDAAKAAEAAIQWQKNAEESTKQIQDELLKSQALKRNLEEMGVIVELLDGSEPIDVMKHLGERSGLHTIVWRAGCWGERGVQSILAGAFQWVSAHLAVDAVGGKFWQLMLAENAVQAACGPERKVKVFADQEDISLEYCDEPAADSDCSMTINGRPVRHIRLDCRVALVDSNRPREFVIAKTKKLDRKIIEEDAPWFL</sequence>
<dbReference type="InterPro" id="IPR002125">
    <property type="entry name" value="CMP_dCMP_dom"/>
</dbReference>
<dbReference type="eggNOG" id="KOG1018">
    <property type="taxonomic scope" value="Eukaryota"/>
</dbReference>
<feature type="signal peptide" evidence="1">
    <location>
        <begin position="1"/>
        <end position="23"/>
    </location>
</feature>
<dbReference type="InterPro" id="IPR016193">
    <property type="entry name" value="Cytidine_deaminase-like"/>
</dbReference>
<evidence type="ECO:0000256" key="1">
    <source>
        <dbReference type="SAM" id="SignalP"/>
    </source>
</evidence>
<dbReference type="Gene3D" id="3.40.140.10">
    <property type="entry name" value="Cytidine Deaminase, domain 2"/>
    <property type="match status" value="1"/>
</dbReference>
<dbReference type="HOGENOM" id="CLU_020241_0_0_1"/>
<evidence type="ECO:0000259" key="2">
    <source>
        <dbReference type="PROSITE" id="PS51747"/>
    </source>
</evidence>
<proteinExistence type="predicted"/>
<dbReference type="GeneID" id="7201886"/>
<organism evidence="3 4">
    <name type="scientific">Phaeodactylum tricornutum (strain CCAP 1055/1)</name>
    <dbReference type="NCBI Taxonomy" id="556484"/>
    <lineage>
        <taxon>Eukaryota</taxon>
        <taxon>Sar</taxon>
        <taxon>Stramenopiles</taxon>
        <taxon>Ochrophyta</taxon>
        <taxon>Bacillariophyta</taxon>
        <taxon>Bacillariophyceae</taxon>
        <taxon>Bacillariophycidae</taxon>
        <taxon>Naviculales</taxon>
        <taxon>Phaeodactylaceae</taxon>
        <taxon>Phaeodactylum</taxon>
    </lineage>
</organism>
<dbReference type="Proteomes" id="UP000000759">
    <property type="component" value="Chromosome 10"/>
</dbReference>
<dbReference type="PROSITE" id="PS51747">
    <property type="entry name" value="CYT_DCMP_DEAMINASES_2"/>
    <property type="match status" value="1"/>
</dbReference>
<dbReference type="SUPFAM" id="SSF53927">
    <property type="entry name" value="Cytidine deaminase-like"/>
    <property type="match status" value="1"/>
</dbReference>
<dbReference type="PROSITE" id="PS51257">
    <property type="entry name" value="PROKAR_LIPOPROTEIN"/>
    <property type="match status" value="1"/>
</dbReference>
<dbReference type="KEGG" id="pti:PHATRDRAFT_46623"/>
<dbReference type="InParanoid" id="B7G1W7"/>
<dbReference type="RefSeq" id="XP_002181105.1">
    <property type="nucleotide sequence ID" value="XM_002181069.1"/>
</dbReference>
<evidence type="ECO:0000313" key="4">
    <source>
        <dbReference type="Proteomes" id="UP000000759"/>
    </source>
</evidence>
<accession>B7G1W7</accession>
<dbReference type="EMBL" id="CM000613">
    <property type="protein sequence ID" value="EEC47757.1"/>
    <property type="molecule type" value="Genomic_DNA"/>
</dbReference>
<reference evidence="3 4" key="1">
    <citation type="journal article" date="2008" name="Nature">
        <title>The Phaeodactylum genome reveals the evolutionary history of diatom genomes.</title>
        <authorList>
            <person name="Bowler C."/>
            <person name="Allen A.E."/>
            <person name="Badger J.H."/>
            <person name="Grimwood J."/>
            <person name="Jabbari K."/>
            <person name="Kuo A."/>
            <person name="Maheswari U."/>
            <person name="Martens C."/>
            <person name="Maumus F."/>
            <person name="Otillar R.P."/>
            <person name="Rayko E."/>
            <person name="Salamov A."/>
            <person name="Vandepoele K."/>
            <person name="Beszteri B."/>
            <person name="Gruber A."/>
            <person name="Heijde M."/>
            <person name="Katinka M."/>
            <person name="Mock T."/>
            <person name="Valentin K."/>
            <person name="Verret F."/>
            <person name="Berges J.A."/>
            <person name="Brownlee C."/>
            <person name="Cadoret J.P."/>
            <person name="Chiovitti A."/>
            <person name="Choi C.J."/>
            <person name="Coesel S."/>
            <person name="De Martino A."/>
            <person name="Detter J.C."/>
            <person name="Durkin C."/>
            <person name="Falciatore A."/>
            <person name="Fournet J."/>
            <person name="Haruta M."/>
            <person name="Huysman M.J."/>
            <person name="Jenkins B.D."/>
            <person name="Jiroutova K."/>
            <person name="Jorgensen R.E."/>
            <person name="Joubert Y."/>
            <person name="Kaplan A."/>
            <person name="Kroger N."/>
            <person name="Kroth P.G."/>
            <person name="La Roche J."/>
            <person name="Lindquist E."/>
            <person name="Lommer M."/>
            <person name="Martin-Jezequel V."/>
            <person name="Lopez P.J."/>
            <person name="Lucas S."/>
            <person name="Mangogna M."/>
            <person name="McGinnis K."/>
            <person name="Medlin L.K."/>
            <person name="Montsant A."/>
            <person name="Oudot-Le Secq M.P."/>
            <person name="Napoli C."/>
            <person name="Obornik M."/>
            <person name="Parker M.S."/>
            <person name="Petit J.L."/>
            <person name="Porcel B.M."/>
            <person name="Poulsen N."/>
            <person name="Robison M."/>
            <person name="Rychlewski L."/>
            <person name="Rynearson T.A."/>
            <person name="Schmutz J."/>
            <person name="Shapiro H."/>
            <person name="Siaut M."/>
            <person name="Stanley M."/>
            <person name="Sussman M.R."/>
            <person name="Taylor A.R."/>
            <person name="Vardi A."/>
            <person name="von Dassow P."/>
            <person name="Vyverman W."/>
            <person name="Willis A."/>
            <person name="Wyrwicz L.S."/>
            <person name="Rokhsar D.S."/>
            <person name="Weissenbach J."/>
            <person name="Armbrust E.V."/>
            <person name="Green B.R."/>
            <person name="Van de Peer Y."/>
            <person name="Grigoriev I.V."/>
        </authorList>
    </citation>
    <scope>NUCLEOTIDE SEQUENCE [LARGE SCALE GENOMIC DNA]</scope>
    <source>
        <strain evidence="3 4">CCAP 1055/1</strain>
    </source>
</reference>
<gene>
    <name evidence="3" type="ORF">PHATRDRAFT_46623</name>
</gene>
<feature type="domain" description="CMP/dCMP-type deaminase" evidence="2">
    <location>
        <begin position="97"/>
        <end position="237"/>
    </location>
</feature>
<protein>
    <recommendedName>
        <fullName evidence="2">CMP/dCMP-type deaminase domain-containing protein</fullName>
    </recommendedName>
</protein>
<dbReference type="STRING" id="556484.B7G1W7"/>
<keyword evidence="4" id="KW-1185">Reference proteome</keyword>
<dbReference type="PaxDb" id="2850-Phatr46623"/>
<keyword evidence="1" id="KW-0732">Signal</keyword>
<name>B7G1W7_PHATC</name>
<reference evidence="4" key="2">
    <citation type="submission" date="2008-08" db="EMBL/GenBank/DDBJ databases">
        <authorList>
            <consortium name="Diatom Consortium"/>
            <person name="Grigoriev I."/>
            <person name="Grimwood J."/>
            <person name="Kuo A."/>
            <person name="Otillar R.P."/>
            <person name="Salamov A."/>
            <person name="Detter J.C."/>
            <person name="Lindquist E."/>
            <person name="Shapiro H."/>
            <person name="Lucas S."/>
            <person name="Glavina del Rio T."/>
            <person name="Pitluck S."/>
            <person name="Rokhsar D."/>
            <person name="Bowler C."/>
        </authorList>
    </citation>
    <scope>GENOME REANNOTATION</scope>
    <source>
        <strain evidence="4">CCAP 1055/1</strain>
    </source>
</reference>
<feature type="chain" id="PRO_5002855726" description="CMP/dCMP-type deaminase domain-containing protein" evidence="1">
    <location>
        <begin position="24"/>
        <end position="693"/>
    </location>
</feature>
<dbReference type="OrthoDB" id="252265at2759"/>